<keyword evidence="4" id="KW-0808">Transferase</keyword>
<proteinExistence type="inferred from homology"/>
<dbReference type="AlphaFoldDB" id="A0A7E4W6K9"/>
<feature type="transmembrane region" description="Helical" evidence="8">
    <location>
        <begin position="280"/>
        <end position="300"/>
    </location>
</feature>
<evidence type="ECO:0000313" key="9">
    <source>
        <dbReference type="Proteomes" id="UP000492821"/>
    </source>
</evidence>
<keyword evidence="6 8" id="KW-1133">Transmembrane helix</keyword>
<evidence type="ECO:0000256" key="6">
    <source>
        <dbReference type="ARBA" id="ARBA00022989"/>
    </source>
</evidence>
<dbReference type="PANTHER" id="PTHR31488">
    <property type="entry name" value="DPY-19-LIKE 1, LIKE (H. SAPIENS)"/>
    <property type="match status" value="1"/>
</dbReference>
<evidence type="ECO:0000256" key="3">
    <source>
        <dbReference type="ARBA" id="ARBA00022676"/>
    </source>
</evidence>
<reference evidence="9" key="1">
    <citation type="journal article" date="2013" name="Genetics">
        <title>The draft genome and transcriptome of Panagrellus redivivus are shaped by the harsh demands of a free-living lifestyle.</title>
        <authorList>
            <person name="Srinivasan J."/>
            <person name="Dillman A.R."/>
            <person name="Macchietto M.G."/>
            <person name="Heikkinen L."/>
            <person name="Lakso M."/>
            <person name="Fracchia K.M."/>
            <person name="Antoshechkin I."/>
            <person name="Mortazavi A."/>
            <person name="Wong G."/>
            <person name="Sternberg P.W."/>
        </authorList>
    </citation>
    <scope>NUCLEOTIDE SEQUENCE [LARGE SCALE GENOMIC DNA]</scope>
    <source>
        <strain evidence="9">MT8872</strain>
    </source>
</reference>
<dbReference type="Pfam" id="PF10034">
    <property type="entry name" value="Dpy19"/>
    <property type="match status" value="1"/>
</dbReference>
<evidence type="ECO:0000256" key="5">
    <source>
        <dbReference type="ARBA" id="ARBA00022692"/>
    </source>
</evidence>
<comment type="similarity">
    <text evidence="2">Belongs to the dpy-19 family.</text>
</comment>
<organism evidence="9 10">
    <name type="scientific">Panagrellus redivivus</name>
    <name type="common">Microworm</name>
    <dbReference type="NCBI Taxonomy" id="6233"/>
    <lineage>
        <taxon>Eukaryota</taxon>
        <taxon>Metazoa</taxon>
        <taxon>Ecdysozoa</taxon>
        <taxon>Nematoda</taxon>
        <taxon>Chromadorea</taxon>
        <taxon>Rhabditida</taxon>
        <taxon>Tylenchina</taxon>
        <taxon>Panagrolaimomorpha</taxon>
        <taxon>Panagrolaimoidea</taxon>
        <taxon>Panagrolaimidae</taxon>
        <taxon>Panagrellus</taxon>
    </lineage>
</organism>
<dbReference type="InterPro" id="IPR018732">
    <property type="entry name" value="Dpy-19/Dpy-19-like"/>
</dbReference>
<dbReference type="PANTHER" id="PTHR31488:SF3">
    <property type="entry name" value="C-MANNOSYLTRANSFERASE DPY19L3"/>
    <property type="match status" value="1"/>
</dbReference>
<feature type="transmembrane region" description="Helical" evidence="8">
    <location>
        <begin position="129"/>
        <end position="152"/>
    </location>
</feature>
<name>A0A7E4W6K9_PANRE</name>
<dbReference type="Proteomes" id="UP000492821">
    <property type="component" value="Unassembled WGS sequence"/>
</dbReference>
<evidence type="ECO:0000256" key="8">
    <source>
        <dbReference type="SAM" id="Phobius"/>
    </source>
</evidence>
<evidence type="ECO:0000313" key="10">
    <source>
        <dbReference type="WBParaSite" id="Pan_g8216.t1"/>
    </source>
</evidence>
<feature type="transmembrane region" description="Helical" evidence="8">
    <location>
        <begin position="307"/>
        <end position="327"/>
    </location>
</feature>
<evidence type="ECO:0000256" key="1">
    <source>
        <dbReference type="ARBA" id="ARBA00004141"/>
    </source>
</evidence>
<protein>
    <submittedName>
        <fullName evidence="10">YYY membrane protein</fullName>
    </submittedName>
</protein>
<accession>A0A7E4W6K9</accession>
<dbReference type="WBParaSite" id="Pan_g8216.t1">
    <property type="protein sequence ID" value="Pan_g8216.t1"/>
    <property type="gene ID" value="Pan_g8216"/>
</dbReference>
<evidence type="ECO:0000256" key="4">
    <source>
        <dbReference type="ARBA" id="ARBA00022679"/>
    </source>
</evidence>
<keyword evidence="7 8" id="KW-0472">Membrane</keyword>
<sequence length="657" mass="73795">MPHISNLLILVTGVSIAVALSVLFAYYMFALHEARLWFSNIQEVEREISFRTESGLYYSFYKEAFMEPTWSDVVNNLLRDQFTEAPIEINILKRFNVYQELVLAWFYTLYDFIVTFFNIAYLKLTPIFFYTYSCFVLSGLALGATFGMSWSLSGNFLFGTLTAFWTFADIDDATRVFFTVNLRENFALPFFWFANVLIIDFLQTPSPQGISISKSVSLLFTTFLFSLFWQFNQFILLLQSGALIATAYLFPGSVNQIVRIFGIQLGAYLLLIGAQFGQSMLLGSLYLWIAVGSVIILTLLPPRRVSFKTALTGALSILAFAVIASSVTKTVFSIDSDTHIWTFVKAKLGLIATDHQLPFETALYICHGAFAFIDSGFWTRTTTYGMLPLYGVTVIVVIGACFVKLLKPGKFEANIAEFSFFNAAVVFMAVESVLVGLMAVLTLRMKYVWFPHVAVLGAHGLKVLDPIIGKYPKYAVIAGVSWLIATNQYGIYKQQVANEQEFYDPDTVALMKFISTETTPDSIFSGSMQLMAGIRCCTTRPIANHPHFEDAFLRARTERLYTVYGTAPLTYVHTTLCHEGVDYIVLEDSICLAPLKDGCSTNEIVDAAAAQSGRPSGDERVCQAVKAQSLPEVRRLFKQVFENRTFRVYRVNCRGEV</sequence>
<evidence type="ECO:0000256" key="2">
    <source>
        <dbReference type="ARBA" id="ARBA00008744"/>
    </source>
</evidence>
<feature type="transmembrane region" description="Helical" evidence="8">
    <location>
        <begin position="102"/>
        <end position="122"/>
    </location>
</feature>
<feature type="transmembrane region" description="Helical" evidence="8">
    <location>
        <begin position="234"/>
        <end position="250"/>
    </location>
</feature>
<keyword evidence="5 8" id="KW-0812">Transmembrane</keyword>
<comment type="subcellular location">
    <subcellularLocation>
        <location evidence="1">Membrane</location>
        <topology evidence="1">Multi-pass membrane protein</topology>
    </subcellularLocation>
</comment>
<dbReference type="GO" id="GO:0005637">
    <property type="term" value="C:nuclear inner membrane"/>
    <property type="evidence" value="ECO:0007669"/>
    <property type="project" value="TreeGrafter"/>
</dbReference>
<evidence type="ECO:0000256" key="7">
    <source>
        <dbReference type="ARBA" id="ARBA00023136"/>
    </source>
</evidence>
<feature type="transmembrane region" description="Helical" evidence="8">
    <location>
        <begin position="257"/>
        <end position="274"/>
    </location>
</feature>
<feature type="transmembrane region" description="Helical" evidence="8">
    <location>
        <begin position="387"/>
        <end position="406"/>
    </location>
</feature>
<keyword evidence="3" id="KW-0328">Glycosyltransferase</keyword>
<feature type="transmembrane region" description="Helical" evidence="8">
    <location>
        <begin position="418"/>
        <end position="441"/>
    </location>
</feature>
<reference evidence="10" key="2">
    <citation type="submission" date="2020-10" db="UniProtKB">
        <authorList>
            <consortium name="WormBaseParasite"/>
        </authorList>
    </citation>
    <scope>IDENTIFICATION</scope>
</reference>
<keyword evidence="9" id="KW-1185">Reference proteome</keyword>
<feature type="transmembrane region" description="Helical" evidence="8">
    <location>
        <begin position="7"/>
        <end position="29"/>
    </location>
</feature>
<dbReference type="GO" id="GO:0000030">
    <property type="term" value="F:mannosyltransferase activity"/>
    <property type="evidence" value="ECO:0007669"/>
    <property type="project" value="TreeGrafter"/>
</dbReference>